<dbReference type="WBParaSite" id="scf7180000418516.g2519">
    <property type="protein sequence ID" value="scf7180000418516.g2519"/>
    <property type="gene ID" value="scf7180000418516.g2519"/>
</dbReference>
<dbReference type="AlphaFoldDB" id="A0A915NGR3"/>
<accession>A0A915NGR3</accession>
<keyword evidence="1" id="KW-0812">Transmembrane</keyword>
<sequence length="205" mass="23327">MLAYAFGWKIWLSIIGCFVLAGFAYRFIQNQNFGFRRTTQTSNILIAHSLVFFRGKKFFYTNHSLSSRILIATVWICSLFLMAFFGANLVALFAHGASKLPFESWLPNILFFKFSWAKRRGALEELVRLVKSGEYKLVLDIKSTGRIEMIEAFTDDPEFSKIITDKNLVILVDSLEDGIKTVQQYEGNAAFIAPSGRLRVLASLE</sequence>
<evidence type="ECO:0000313" key="2">
    <source>
        <dbReference type="Proteomes" id="UP000887560"/>
    </source>
</evidence>
<protein>
    <submittedName>
        <fullName evidence="3">Uncharacterized protein</fullName>
    </submittedName>
</protein>
<keyword evidence="2" id="KW-1185">Reference proteome</keyword>
<evidence type="ECO:0000256" key="1">
    <source>
        <dbReference type="SAM" id="Phobius"/>
    </source>
</evidence>
<dbReference type="Proteomes" id="UP000887560">
    <property type="component" value="Unplaced"/>
</dbReference>
<reference evidence="3" key="1">
    <citation type="submission" date="2022-11" db="UniProtKB">
        <authorList>
            <consortium name="WormBaseParasite"/>
        </authorList>
    </citation>
    <scope>IDENTIFICATION</scope>
</reference>
<proteinExistence type="predicted"/>
<feature type="transmembrane region" description="Helical" evidence="1">
    <location>
        <begin position="6"/>
        <end position="28"/>
    </location>
</feature>
<keyword evidence="1" id="KW-1133">Transmembrane helix</keyword>
<keyword evidence="1" id="KW-0472">Membrane</keyword>
<organism evidence="2 3">
    <name type="scientific">Meloidogyne floridensis</name>
    <dbReference type="NCBI Taxonomy" id="298350"/>
    <lineage>
        <taxon>Eukaryota</taxon>
        <taxon>Metazoa</taxon>
        <taxon>Ecdysozoa</taxon>
        <taxon>Nematoda</taxon>
        <taxon>Chromadorea</taxon>
        <taxon>Rhabditida</taxon>
        <taxon>Tylenchina</taxon>
        <taxon>Tylenchomorpha</taxon>
        <taxon>Tylenchoidea</taxon>
        <taxon>Meloidogynidae</taxon>
        <taxon>Meloidogyninae</taxon>
        <taxon>Meloidogyne</taxon>
    </lineage>
</organism>
<dbReference type="Gene3D" id="1.10.287.70">
    <property type="match status" value="1"/>
</dbReference>
<evidence type="ECO:0000313" key="3">
    <source>
        <dbReference type="WBParaSite" id="scf7180000418516.g2519"/>
    </source>
</evidence>
<name>A0A915NGR3_9BILA</name>
<feature type="transmembrane region" description="Helical" evidence="1">
    <location>
        <begin position="69"/>
        <end position="94"/>
    </location>
</feature>